<feature type="region of interest" description="Disordered" evidence="1">
    <location>
        <begin position="595"/>
        <end position="627"/>
    </location>
</feature>
<dbReference type="GeneID" id="98172089"/>
<feature type="compositionally biased region" description="Polar residues" evidence="1">
    <location>
        <begin position="486"/>
        <end position="496"/>
    </location>
</feature>
<evidence type="ECO:0000256" key="2">
    <source>
        <dbReference type="SAM" id="Phobius"/>
    </source>
</evidence>
<feature type="region of interest" description="Disordered" evidence="1">
    <location>
        <begin position="483"/>
        <end position="507"/>
    </location>
</feature>
<feature type="compositionally biased region" description="Polar residues" evidence="1">
    <location>
        <begin position="526"/>
        <end position="537"/>
    </location>
</feature>
<feature type="compositionally biased region" description="Basic and acidic residues" evidence="1">
    <location>
        <begin position="497"/>
        <end position="506"/>
    </location>
</feature>
<protein>
    <submittedName>
        <fullName evidence="3">Pre-mRNA splicing factor CLF1</fullName>
    </submittedName>
</protein>
<comment type="caution">
    <text evidence="3">The sequence shown here is derived from an EMBL/GenBank/DDBJ whole genome shotgun (WGS) entry which is preliminary data.</text>
</comment>
<dbReference type="InterPro" id="IPR015915">
    <property type="entry name" value="Kelch-typ_b-propeller"/>
</dbReference>
<evidence type="ECO:0000313" key="4">
    <source>
        <dbReference type="Proteomes" id="UP001628179"/>
    </source>
</evidence>
<reference evidence="3 4" key="1">
    <citation type="submission" date="2024-09" db="EMBL/GenBank/DDBJ databases">
        <title>Itraconazole resistance in Madurella fahalii resulting from another homologue of gene encoding cytochrome P450 14-alpha sterol demethylase (CYP51).</title>
        <authorList>
            <person name="Yoshioka I."/>
            <person name="Fahal A.H."/>
            <person name="Kaneko S."/>
            <person name="Yaguchi T."/>
        </authorList>
    </citation>
    <scope>NUCLEOTIDE SEQUENCE [LARGE SCALE GENOMIC DNA]</scope>
    <source>
        <strain evidence="3 4">IFM 68171</strain>
    </source>
</reference>
<dbReference type="EMBL" id="BAAFSV010000001">
    <property type="protein sequence ID" value="GAB1311134.1"/>
    <property type="molecule type" value="Genomic_DNA"/>
</dbReference>
<evidence type="ECO:0000256" key="1">
    <source>
        <dbReference type="SAM" id="MobiDB-lite"/>
    </source>
</evidence>
<dbReference type="SUPFAM" id="SSF117281">
    <property type="entry name" value="Kelch motif"/>
    <property type="match status" value="1"/>
</dbReference>
<gene>
    <name evidence="3" type="ORF">MFIFM68171_01344</name>
</gene>
<keyword evidence="2" id="KW-1133">Transmembrane helix</keyword>
<feature type="transmembrane region" description="Helical" evidence="2">
    <location>
        <begin position="396"/>
        <end position="418"/>
    </location>
</feature>
<feature type="region of interest" description="Disordered" evidence="1">
    <location>
        <begin position="718"/>
        <end position="758"/>
    </location>
</feature>
<accession>A0ABQ0G055</accession>
<feature type="region of interest" description="Disordered" evidence="1">
    <location>
        <begin position="526"/>
        <end position="573"/>
    </location>
</feature>
<sequence length="758" mass="80604">MSLPQPKTALNNACSVIFNNTLYTYSAEAFQSLPLEPGAEWEELPQGERVTGGVCVGSTTGNPATSAFFVVGGKGGSAGYQGLQKYTYATRQWESIKLSIAVTHERVGHSAVYLNSTDSILMYAGNQDGSENPSSHTFTIGASAPHEIRSWDSYAPPSIKPILLPWSTSEAVMVGGSTWNTQVMLFSVERKWVDSGASLSAPLPKDTSAIQGVLMTGADGSKNLITFDATVSPNEVKRTILYSGPGVPVLNAVPVRRRTARKERRNIEPLTLNNWPAYNSTLAPQITRATNYALAQGPDGMVVIAGGNDEDVLSMFNVRQNSWEDTESLLGQARILSTESSSTVSTSTATSTSSLRSTTSSVLASTSAGLVAATETPTSTAAPAVPGDSGPDLNTILGAVLGGFFGLTILLAIIYICIKRQRNRRAHMEAGHVRRASGASSTEKDGIGFAKDIGQSPPGVFRGHQHHGSQNSFSSMAILMGRTGQHKSTPSGFSRKSSNESRRDSYDSTFKAFKSTISKPIPQAAQLTTVQASQSQQTRDEKGVAFATSTAEPKPRNLTTGADGQGNARRSSGWNRYWSGGSALNILGFGSGNGNSNGAANNSRRTTVHSDRSSNYSEPHRMTQDSATVPPLQTFEPRLSFSRVNSHSPTIAVHNEKIREGMRGQIETQRPISAVTDGSASAYSSGIPESVHEAWDPTAASKPWGSDRSLNASYTGIYSTPLAPASQGSKTSTQPPPRPARPSQATVRDDMSWLNLGS</sequence>
<feature type="compositionally biased region" description="Basic and acidic residues" evidence="1">
    <location>
        <begin position="608"/>
        <end position="623"/>
    </location>
</feature>
<feature type="compositionally biased region" description="Polar residues" evidence="1">
    <location>
        <begin position="547"/>
        <end position="573"/>
    </location>
</feature>
<evidence type="ECO:0000313" key="3">
    <source>
        <dbReference type="EMBL" id="GAB1311134.1"/>
    </source>
</evidence>
<keyword evidence="2" id="KW-0472">Membrane</keyword>
<keyword evidence="4" id="KW-1185">Reference proteome</keyword>
<keyword evidence="2" id="KW-0812">Transmembrane</keyword>
<organism evidence="3 4">
    <name type="scientific">Madurella fahalii</name>
    <dbReference type="NCBI Taxonomy" id="1157608"/>
    <lineage>
        <taxon>Eukaryota</taxon>
        <taxon>Fungi</taxon>
        <taxon>Dikarya</taxon>
        <taxon>Ascomycota</taxon>
        <taxon>Pezizomycotina</taxon>
        <taxon>Sordariomycetes</taxon>
        <taxon>Sordariomycetidae</taxon>
        <taxon>Sordariales</taxon>
        <taxon>Sordariales incertae sedis</taxon>
        <taxon>Madurella</taxon>
    </lineage>
</organism>
<proteinExistence type="predicted"/>
<dbReference type="Gene3D" id="2.120.10.80">
    <property type="entry name" value="Kelch-type beta propeller"/>
    <property type="match status" value="1"/>
</dbReference>
<dbReference type="RefSeq" id="XP_070912867.1">
    <property type="nucleotide sequence ID" value="XM_071056766.1"/>
</dbReference>
<feature type="region of interest" description="Disordered" evidence="1">
    <location>
        <begin position="429"/>
        <end position="469"/>
    </location>
</feature>
<name>A0ABQ0G055_9PEZI</name>
<dbReference type="Proteomes" id="UP001628179">
    <property type="component" value="Unassembled WGS sequence"/>
</dbReference>